<dbReference type="PRINTS" id="PR00368">
    <property type="entry name" value="FADPNR"/>
</dbReference>
<dbReference type="InterPro" id="IPR027266">
    <property type="entry name" value="TrmE/GcvT-like"/>
</dbReference>
<keyword evidence="2" id="KW-0560">Oxidoreductase</keyword>
<dbReference type="Pfam" id="PF01571">
    <property type="entry name" value="GCV_T"/>
    <property type="match status" value="1"/>
</dbReference>
<dbReference type="InterPro" id="IPR006277">
    <property type="entry name" value="Sarcosine_oxidase_asu"/>
</dbReference>
<evidence type="ECO:0000259" key="4">
    <source>
        <dbReference type="Pfam" id="PF08669"/>
    </source>
</evidence>
<dbReference type="SUPFAM" id="SSF103025">
    <property type="entry name" value="Folate-binding domain"/>
    <property type="match status" value="1"/>
</dbReference>
<dbReference type="Pfam" id="PF12831">
    <property type="entry name" value="FAD_oxidored"/>
    <property type="match status" value="1"/>
</dbReference>
<dbReference type="InterPro" id="IPR013977">
    <property type="entry name" value="GcvT_C"/>
</dbReference>
<dbReference type="Gene3D" id="3.50.50.60">
    <property type="entry name" value="FAD/NAD(P)-binding domain"/>
    <property type="match status" value="1"/>
</dbReference>
<dbReference type="PANTHER" id="PTHR43757">
    <property type="entry name" value="AMINOMETHYLTRANSFERASE"/>
    <property type="match status" value="1"/>
</dbReference>
<dbReference type="Pfam" id="PF08669">
    <property type="entry name" value="GCV_T_C"/>
    <property type="match status" value="1"/>
</dbReference>
<reference evidence="6 7" key="1">
    <citation type="submission" date="2017-10" db="EMBL/GenBank/DDBJ databases">
        <title>Sedimentibacterium mangrovi gen. nov., sp. nov., a novel member of family Phyllobacteriacea isolated from mangrove sediment.</title>
        <authorList>
            <person name="Liao H."/>
            <person name="Tian Y."/>
        </authorList>
    </citation>
    <scope>NUCLEOTIDE SEQUENCE [LARGE SCALE GENOMIC DNA]</scope>
    <source>
        <strain evidence="6 7">X9-2-2</strain>
    </source>
</reference>
<dbReference type="RefSeq" id="WP_099302978.1">
    <property type="nucleotide sequence ID" value="NZ_PDVP01000001.1"/>
</dbReference>
<dbReference type="InterPro" id="IPR042204">
    <property type="entry name" value="2Fe-2S-bd_N"/>
</dbReference>
<comment type="similarity">
    <text evidence="1">Belongs to the GcvT family.</text>
</comment>
<keyword evidence="7" id="KW-1185">Reference proteome</keyword>
<comment type="caution">
    <text evidence="6">The sequence shown here is derived from an EMBL/GenBank/DDBJ whole genome shotgun (WGS) entry which is preliminary data.</text>
</comment>
<dbReference type="InterPro" id="IPR006222">
    <property type="entry name" value="GCVT_N"/>
</dbReference>
<dbReference type="InterPro" id="IPR041854">
    <property type="entry name" value="BFD-like_2Fe2S-bd_dom_sf"/>
</dbReference>
<dbReference type="InterPro" id="IPR036188">
    <property type="entry name" value="FAD/NAD-bd_sf"/>
</dbReference>
<evidence type="ECO:0000313" key="7">
    <source>
        <dbReference type="Proteomes" id="UP000221168"/>
    </source>
</evidence>
<organism evidence="6 7">
    <name type="scientific">Zhengella mangrovi</name>
    <dbReference type="NCBI Taxonomy" id="1982044"/>
    <lineage>
        <taxon>Bacteria</taxon>
        <taxon>Pseudomonadati</taxon>
        <taxon>Pseudomonadota</taxon>
        <taxon>Alphaproteobacteria</taxon>
        <taxon>Hyphomicrobiales</taxon>
        <taxon>Notoacmeibacteraceae</taxon>
        <taxon>Zhengella</taxon>
    </lineage>
</organism>
<evidence type="ECO:0000256" key="1">
    <source>
        <dbReference type="ARBA" id="ARBA00008609"/>
    </source>
</evidence>
<dbReference type="Gene3D" id="1.10.10.1100">
    <property type="entry name" value="BFD-like [2Fe-2S]-binding domain"/>
    <property type="match status" value="1"/>
</dbReference>
<gene>
    <name evidence="6" type="ORF">CSC94_01370</name>
</gene>
<accession>A0A2G1QT08</accession>
<dbReference type="Gene3D" id="3.10.20.440">
    <property type="entry name" value="2Fe-2S iron-sulphur cluster binding domain, sarcosine oxidase, alpha subunit, N-terminal domain"/>
    <property type="match status" value="1"/>
</dbReference>
<dbReference type="InterPro" id="IPR028896">
    <property type="entry name" value="GcvT/YgfZ/DmdA"/>
</dbReference>
<proteinExistence type="inferred from homology"/>
<protein>
    <submittedName>
        <fullName evidence="6">Sarcosine oxidase subunit alpha</fullName>
    </submittedName>
</protein>
<feature type="domain" description="Aminomethyltransferase C-terminal" evidence="4">
    <location>
        <begin position="891"/>
        <end position="977"/>
    </location>
</feature>
<evidence type="ECO:0000259" key="3">
    <source>
        <dbReference type="Pfam" id="PF01571"/>
    </source>
</evidence>
<dbReference type="OrthoDB" id="5287468at2"/>
<dbReference type="NCBIfam" id="TIGR01372">
    <property type="entry name" value="soxA"/>
    <property type="match status" value="1"/>
</dbReference>
<dbReference type="Pfam" id="PF13510">
    <property type="entry name" value="Fer2_4"/>
    <property type="match status" value="1"/>
</dbReference>
<dbReference type="Gene3D" id="3.30.1360.120">
    <property type="entry name" value="Probable tRNA modification gtpase trme, domain 1"/>
    <property type="match status" value="1"/>
</dbReference>
<sequence length="985" mass="105242">MAEPNRLDGGRIDRASPLTFSFDGKTFAGYRGDTLASALLAANVKLVGRSFKYHRPRGILTAGSEEPNALVGLHRGARHDPNARATTVELHDGLVAVSQNRWPSLAFDVMAVNDVLSRFLTAGFYYKTFMWPKRFWEKFYEPAIRSAAGLGALSGEPDPDRYDTGFLHCDLLVVGGGPAGLAAAMTAARSGARVILADEDFVLGGRLNAETVTLDGEPAAVWLRRALDELHAAHNVRLMPRTSVFGAYDHGVYGALERVADHLAVAPAHLPRQVLWRIRSRRAVLCAGATERPIAFANNDRPGIMLAGAMRAYANRWAVAADRTVAVFTNNDDGHRTASDLLARGVSVAAVIDARPDAHAQGNYELHRGAIVENTRGRKALTSVDVRRADGSRVTVPCGALGVSGGWNPAVALTCHQRGRPSWDASLAAFVPGADLPPGMAVAGAANGSFSTHAALQSGADAASHALAELGFEAPAAALPLAEDAPVRIQAFWHVASGKGRTWLDFQNDVTVKDVGLAVQEGFRSVEHVKRYTTLGMATDQGKLANTGAIAALADLTGRGMGETGTTMFRPPWTPVPIAAFAGRSRGKDFRPARLTPSHDWAAEQGAVFVEAGLWLRAQYFPRPGETHWRQTVDREVRAVRQAVGVCDVTTLGKVDVQGSDAAAFLNMIYCNGFSKLPVSRVRYGLMLREDGMVMDDGTAARLADDHFVVTTTTANAALVYRHMEFVRQCLRSDLDVQLVSTTEAWAQYAVAGPHARALLAGIVDPPFDLGDDAFPYMACAELTVCGGVTARLFRISFSGERAYEIAVPACYGDSLIRVLMQAGAPHGVTPYGTEALGVLRIEKGHPAGNELNGQTSPAHLSMARLVSTKKDSIGAVLSRREGLSEADGLRLVGLEAMDGETALPAGSHLFAPGRPHDPGHDEGWITSAAYSPHLGRSIALAFLARGDSRLGETIEIANPLQGQTLRATVVHPVFIDPEGTRLHG</sequence>
<dbReference type="InterPro" id="IPR029043">
    <property type="entry name" value="GcvT/YgfZ_C"/>
</dbReference>
<evidence type="ECO:0000313" key="6">
    <source>
        <dbReference type="EMBL" id="PHP68677.1"/>
    </source>
</evidence>
<dbReference type="GO" id="GO:0046653">
    <property type="term" value="P:tetrahydrofolate metabolic process"/>
    <property type="evidence" value="ECO:0007669"/>
    <property type="project" value="InterPro"/>
</dbReference>
<evidence type="ECO:0000256" key="2">
    <source>
        <dbReference type="ARBA" id="ARBA00023002"/>
    </source>
</evidence>
<dbReference type="PANTHER" id="PTHR43757:SF2">
    <property type="entry name" value="AMINOMETHYLTRANSFERASE, MITOCHONDRIAL"/>
    <property type="match status" value="1"/>
</dbReference>
<dbReference type="InterPro" id="IPR041117">
    <property type="entry name" value="SoxA_A3"/>
</dbReference>
<dbReference type="Proteomes" id="UP000221168">
    <property type="component" value="Unassembled WGS sequence"/>
</dbReference>
<evidence type="ECO:0000259" key="5">
    <source>
        <dbReference type="Pfam" id="PF17806"/>
    </source>
</evidence>
<dbReference type="GO" id="GO:0008115">
    <property type="term" value="F:sarcosine oxidase activity"/>
    <property type="evidence" value="ECO:0007669"/>
    <property type="project" value="InterPro"/>
</dbReference>
<dbReference type="SUPFAM" id="SSF51905">
    <property type="entry name" value="FAD/NAD(P)-binding domain"/>
    <property type="match status" value="1"/>
</dbReference>
<feature type="domain" description="SoxA A3" evidence="5">
    <location>
        <begin position="499"/>
        <end position="583"/>
    </location>
</feature>
<dbReference type="PIRSF" id="PIRSF037980">
    <property type="entry name" value="SoxA"/>
    <property type="match status" value="1"/>
</dbReference>
<dbReference type="Pfam" id="PF17806">
    <property type="entry name" value="SO_alpha_A3"/>
    <property type="match status" value="1"/>
</dbReference>
<dbReference type="EMBL" id="PDVP01000001">
    <property type="protein sequence ID" value="PHP68677.1"/>
    <property type="molecule type" value="Genomic_DNA"/>
</dbReference>
<dbReference type="PRINTS" id="PR00469">
    <property type="entry name" value="PNDRDTASEII"/>
</dbReference>
<feature type="domain" description="GCVT N-terminal" evidence="3">
    <location>
        <begin position="599"/>
        <end position="871"/>
    </location>
</feature>
<dbReference type="SUPFAM" id="SSF101790">
    <property type="entry name" value="Aminomethyltransferase beta-barrel domain"/>
    <property type="match status" value="1"/>
</dbReference>
<name>A0A2G1QT08_9HYPH</name>
<dbReference type="AlphaFoldDB" id="A0A2G1QT08"/>